<dbReference type="AlphaFoldDB" id="A0A5Q0L7V3"/>
<keyword evidence="2" id="KW-0804">Transcription</keyword>
<evidence type="ECO:0000313" key="7">
    <source>
        <dbReference type="Proteomes" id="UP000326179"/>
    </source>
</evidence>
<evidence type="ECO:0000259" key="5">
    <source>
        <dbReference type="PROSITE" id="PS01124"/>
    </source>
</evidence>
<dbReference type="SMART" id="SM00331">
    <property type="entry name" value="PP2C_SIG"/>
    <property type="match status" value="1"/>
</dbReference>
<dbReference type="GO" id="GO:0003700">
    <property type="term" value="F:DNA-binding transcription factor activity"/>
    <property type="evidence" value="ECO:0007669"/>
    <property type="project" value="InterPro"/>
</dbReference>
<dbReference type="SUPFAM" id="SSF52317">
    <property type="entry name" value="Class I glutamine amidotransferase-like"/>
    <property type="match status" value="1"/>
</dbReference>
<dbReference type="PANTHER" id="PTHR43130">
    <property type="entry name" value="ARAC-FAMILY TRANSCRIPTIONAL REGULATOR"/>
    <property type="match status" value="1"/>
</dbReference>
<evidence type="ECO:0000256" key="3">
    <source>
        <dbReference type="SAM" id="MobiDB-lite"/>
    </source>
</evidence>
<gene>
    <name evidence="6" type="ORF">GFH48_05450</name>
</gene>
<name>A0A5Q0L7V3_9ACTN</name>
<dbReference type="Gene3D" id="3.60.40.10">
    <property type="entry name" value="PPM-type phosphatase domain"/>
    <property type="match status" value="1"/>
</dbReference>
<dbReference type="Pfam" id="PF07228">
    <property type="entry name" value="SpoIIE"/>
    <property type="match status" value="1"/>
</dbReference>
<reference evidence="6 7" key="1">
    <citation type="submission" date="2019-10" db="EMBL/GenBank/DDBJ databases">
        <title>A novel species.</title>
        <authorList>
            <person name="Gao J."/>
        </authorList>
    </citation>
    <scope>NUCLEOTIDE SEQUENCE [LARGE SCALE GENOMIC DNA]</scope>
    <source>
        <strain evidence="6 7">QMT-28</strain>
    </source>
</reference>
<dbReference type="Pfam" id="PF01965">
    <property type="entry name" value="DJ-1_PfpI"/>
    <property type="match status" value="1"/>
</dbReference>
<dbReference type="PROSITE" id="PS01124">
    <property type="entry name" value="HTH_ARAC_FAMILY_2"/>
    <property type="match status" value="1"/>
</dbReference>
<dbReference type="CDD" id="cd03137">
    <property type="entry name" value="GATase1_AraC_1"/>
    <property type="match status" value="1"/>
</dbReference>
<feature type="transmembrane region" description="Helical" evidence="4">
    <location>
        <begin position="62"/>
        <end position="90"/>
    </location>
</feature>
<dbReference type="Proteomes" id="UP000326179">
    <property type="component" value="Chromosome"/>
</dbReference>
<dbReference type="FunFam" id="3.60.40.10:FF:000058">
    <property type="entry name" value="Stage II sporulation protein E"/>
    <property type="match status" value="1"/>
</dbReference>
<accession>A0A5Q0L7V3</accession>
<keyword evidence="4" id="KW-0472">Membrane</keyword>
<keyword evidence="4" id="KW-1133">Transmembrane helix</keyword>
<evidence type="ECO:0000256" key="2">
    <source>
        <dbReference type="ARBA" id="ARBA00023163"/>
    </source>
</evidence>
<keyword evidence="7" id="KW-1185">Reference proteome</keyword>
<feature type="compositionally biased region" description="Polar residues" evidence="3">
    <location>
        <begin position="773"/>
        <end position="783"/>
    </location>
</feature>
<evidence type="ECO:0000256" key="1">
    <source>
        <dbReference type="ARBA" id="ARBA00023015"/>
    </source>
</evidence>
<dbReference type="KEGG" id="sfy:GFH48_05450"/>
<dbReference type="Gene3D" id="3.40.50.880">
    <property type="match status" value="1"/>
</dbReference>
<dbReference type="GO" id="GO:0043565">
    <property type="term" value="F:sequence-specific DNA binding"/>
    <property type="evidence" value="ECO:0007669"/>
    <property type="project" value="InterPro"/>
</dbReference>
<dbReference type="InterPro" id="IPR002818">
    <property type="entry name" value="DJ-1/PfpI"/>
</dbReference>
<feature type="region of interest" description="Disordered" evidence="3">
    <location>
        <begin position="381"/>
        <end position="453"/>
    </location>
</feature>
<keyword evidence="4" id="KW-0812">Transmembrane</keyword>
<sequence>MITSPTLPDPAMTSRSNAGPGAGRTGVRHTSPRSRLRPAAVLLVLVGAIVLEGDFVPPMGWATLLAGVSAAAATSAGPALTAGVVLVSGAARIGLGLGCPRLPFATASHSVAMLVICAVVIVFCTLRQRHRVEMDTLRAVSEIAQGVVLRPLPGRLGPLRVAVTYQASDAHATVGSDLYGAARVPGATRILIGDVRGKGLQGIHEVAAALGAFREAARCYPTLPEVAAHLEASMRSHLEEVHESDHEAGERFVTALLLEIPDDQRVVHAVSCGHPAPLLSREGRVTLLKPRRCSPPLGLGSLSARDHHQDTFPFTAEDVLMLYTDGITEARDGAGIFYPLKERVASWTGTDPEQLLRYVQGDLSQHISGPLGDDAAMIALRRTPGPTPSRVREPGTPRTPASARAGRRADPTPRSPQAVRPPAGTGAQTHGGTGQTVPPGPSRDRSTGTGTAGSAARHRILVLMFDGVQSLDVTGPLDVYAAANEYGGDYRLTTASLDGQPVRTTAGLRLVPDMALDDVDAGVDTLVVPGGPRWWEAVADPPLVEGITRLAGTSGATTVAAVCAGTFPLAETGLLDGRRAATHWKLAADLAARYPRVRVDSEAIFVRDGRFITSAGITAGIDLTLSLVESDLGPDVARAAAKQLVVFMARPGGQSQFSVRQQSRRPQNAPLRDVLDRVAADPRGDHSLQALADRAALSSRHLTRLFRSEVGTTAGEYVKRIRLEAAQALLEGGDEPLDTVARRSGFRTEETMRRAFRGQFGVSPGTYRDRFRSTSPAAAPSTR</sequence>
<dbReference type="InterPro" id="IPR001932">
    <property type="entry name" value="PPM-type_phosphatase-like_dom"/>
</dbReference>
<dbReference type="InterPro" id="IPR029062">
    <property type="entry name" value="Class_I_gatase-like"/>
</dbReference>
<evidence type="ECO:0000256" key="4">
    <source>
        <dbReference type="SAM" id="Phobius"/>
    </source>
</evidence>
<dbReference type="SUPFAM" id="SSF46689">
    <property type="entry name" value="Homeodomain-like"/>
    <property type="match status" value="2"/>
</dbReference>
<dbReference type="InterPro" id="IPR052158">
    <property type="entry name" value="INH-QAR"/>
</dbReference>
<dbReference type="PANTHER" id="PTHR43130:SF3">
    <property type="entry name" value="HTH-TYPE TRANSCRIPTIONAL REGULATOR RV1931C"/>
    <property type="match status" value="1"/>
</dbReference>
<dbReference type="Gene3D" id="1.10.10.60">
    <property type="entry name" value="Homeodomain-like"/>
    <property type="match status" value="1"/>
</dbReference>
<dbReference type="InterPro" id="IPR009057">
    <property type="entry name" value="Homeodomain-like_sf"/>
</dbReference>
<dbReference type="SMART" id="SM00342">
    <property type="entry name" value="HTH_ARAC"/>
    <property type="match status" value="1"/>
</dbReference>
<dbReference type="Pfam" id="PF12833">
    <property type="entry name" value="HTH_18"/>
    <property type="match status" value="1"/>
</dbReference>
<dbReference type="EMBL" id="CP045643">
    <property type="protein sequence ID" value="QFZ72786.1"/>
    <property type="molecule type" value="Genomic_DNA"/>
</dbReference>
<feature type="region of interest" description="Disordered" evidence="3">
    <location>
        <begin position="1"/>
        <end position="32"/>
    </location>
</feature>
<proteinExistence type="predicted"/>
<dbReference type="InterPro" id="IPR036457">
    <property type="entry name" value="PPM-type-like_dom_sf"/>
</dbReference>
<evidence type="ECO:0000313" key="6">
    <source>
        <dbReference type="EMBL" id="QFZ72786.1"/>
    </source>
</evidence>
<protein>
    <submittedName>
        <fullName evidence="6">SpoIIE family protein phosphatase</fullName>
    </submittedName>
</protein>
<dbReference type="InterPro" id="IPR018060">
    <property type="entry name" value="HTH_AraC"/>
</dbReference>
<feature type="region of interest" description="Disordered" evidence="3">
    <location>
        <begin position="761"/>
        <end position="783"/>
    </location>
</feature>
<keyword evidence="1" id="KW-0805">Transcription regulation</keyword>
<feature type="domain" description="HTH araC/xylS-type" evidence="5">
    <location>
        <begin position="672"/>
        <end position="770"/>
    </location>
</feature>
<feature type="transmembrane region" description="Helical" evidence="4">
    <location>
        <begin position="38"/>
        <end position="56"/>
    </location>
</feature>
<organism evidence="6 7">
    <name type="scientific">Streptomyces fagopyri</name>
    <dbReference type="NCBI Taxonomy" id="2662397"/>
    <lineage>
        <taxon>Bacteria</taxon>
        <taxon>Bacillati</taxon>
        <taxon>Actinomycetota</taxon>
        <taxon>Actinomycetes</taxon>
        <taxon>Kitasatosporales</taxon>
        <taxon>Streptomycetaceae</taxon>
        <taxon>Streptomyces</taxon>
    </lineage>
</organism>
<feature type="transmembrane region" description="Helical" evidence="4">
    <location>
        <begin position="102"/>
        <end position="123"/>
    </location>
</feature>